<dbReference type="Gene3D" id="1.10.510.10">
    <property type="entry name" value="Transferase(Phosphotransferase) domain 1"/>
    <property type="match status" value="1"/>
</dbReference>
<dbReference type="SUPFAM" id="SSF56112">
    <property type="entry name" value="Protein kinase-like (PK-like)"/>
    <property type="match status" value="1"/>
</dbReference>
<keyword evidence="1" id="KW-0418">Kinase</keyword>
<gene>
    <name evidence="1" type="ORF">EVA_18992</name>
</gene>
<comment type="caution">
    <text evidence="1">The sequence shown here is derived from an EMBL/GenBank/DDBJ whole genome shotgun (WGS) entry which is preliminary data.</text>
</comment>
<protein>
    <submittedName>
        <fullName evidence="1">Lipopolysaccharide kinase</fullName>
        <ecNumber evidence="1">2.7.1.-</ecNumber>
    </submittedName>
</protein>
<keyword evidence="1" id="KW-0808">Transferase</keyword>
<accession>J9FDB0</accession>
<dbReference type="AlphaFoldDB" id="J9FDB0"/>
<dbReference type="EMBL" id="AMCI01007280">
    <property type="protein sequence ID" value="EJW92901.1"/>
    <property type="molecule type" value="Genomic_DNA"/>
</dbReference>
<evidence type="ECO:0000313" key="1">
    <source>
        <dbReference type="EMBL" id="EJW92901.1"/>
    </source>
</evidence>
<dbReference type="Pfam" id="PF06293">
    <property type="entry name" value="Kdo"/>
    <property type="match status" value="1"/>
</dbReference>
<dbReference type="InterPro" id="IPR008266">
    <property type="entry name" value="Tyr_kinase_AS"/>
</dbReference>
<name>J9FDB0_9ZZZZ</name>
<dbReference type="EC" id="2.7.1.-" evidence="1"/>
<sequence length="231" mass="26927">MEIILNPKYEHLREYLNHLEEHFEKEGKEIFRDRNVIRTLEVGDLTLCVKQYAPPSIKGRLAQSIYKSAKGEKAYFKPLELRERGFESPEPIAYVKFAKGMTQSTTYFVCLHCNYRYNMNDVMNFSSPEREEAICAFAQFVAKLHSCGFMHQDFSSENILFDKPDERYHFSLIDTNSMLIGRPISIERGCANLAKLNGNDEFFNLLAECYAAARNEEVEKCKQYIEKARNK</sequence>
<dbReference type="PROSITE" id="PS00109">
    <property type="entry name" value="PROTEIN_KINASE_TYR"/>
    <property type="match status" value="1"/>
</dbReference>
<organism evidence="1">
    <name type="scientific">gut metagenome</name>
    <dbReference type="NCBI Taxonomy" id="749906"/>
    <lineage>
        <taxon>unclassified sequences</taxon>
        <taxon>metagenomes</taxon>
        <taxon>organismal metagenomes</taxon>
    </lineage>
</organism>
<dbReference type="GO" id="GO:0004672">
    <property type="term" value="F:protein kinase activity"/>
    <property type="evidence" value="ECO:0007669"/>
    <property type="project" value="InterPro"/>
</dbReference>
<proteinExistence type="predicted"/>
<dbReference type="InterPro" id="IPR011009">
    <property type="entry name" value="Kinase-like_dom_sf"/>
</dbReference>
<reference evidence="1" key="1">
    <citation type="journal article" date="2012" name="PLoS ONE">
        <title>Gene sets for utilization of primary and secondary nutrition supplies in the distal gut of endangered iberian lynx.</title>
        <authorList>
            <person name="Alcaide M."/>
            <person name="Messina E."/>
            <person name="Richter M."/>
            <person name="Bargiela R."/>
            <person name="Peplies J."/>
            <person name="Huws S.A."/>
            <person name="Newbold C.J."/>
            <person name="Golyshin P.N."/>
            <person name="Simon M.A."/>
            <person name="Lopez G."/>
            <person name="Yakimov M.M."/>
            <person name="Ferrer M."/>
        </authorList>
    </citation>
    <scope>NUCLEOTIDE SEQUENCE</scope>
</reference>